<dbReference type="GO" id="GO:0005737">
    <property type="term" value="C:cytoplasm"/>
    <property type="evidence" value="ECO:0007669"/>
    <property type="project" value="TreeGrafter"/>
</dbReference>
<proteinExistence type="predicted"/>
<evidence type="ECO:0000259" key="2">
    <source>
        <dbReference type="Pfam" id="PF01583"/>
    </source>
</evidence>
<sequence length="197" mass="21051">MVSGAKHFGTAPLQDVELPRPGTVLWLLGPTSAGKTTLATRVVADLRKEGIPAILFDGDEVRDFFGADFGFGADNRLRVVSILVHLANKAADAGFHVVVAALTAGQDAREHVRAHVRNLTIGYVACSTQTCAQRDPKGLYGKAMRGEIDTLIGYNSTYQPPDRPDLVLDTESHSLDELAARIAASYGSGRRAAPQPD</sequence>
<gene>
    <name evidence="3" type="ORF">KEU06_24020</name>
</gene>
<keyword evidence="3" id="KW-0418">Kinase</keyword>
<dbReference type="EC" id="2.7.1.25" evidence="3"/>
<name>A0A942E737_9HYPH</name>
<feature type="domain" description="APS kinase" evidence="2">
    <location>
        <begin position="22"/>
        <end position="169"/>
    </location>
</feature>
<keyword evidence="4" id="KW-1185">Reference proteome</keyword>
<dbReference type="PANTHER" id="PTHR42700:SF1">
    <property type="entry name" value="SULFATE ADENYLYLTRANSFERASE"/>
    <property type="match status" value="1"/>
</dbReference>
<dbReference type="GO" id="GO:0004781">
    <property type="term" value="F:sulfate adenylyltransferase (ATP) activity"/>
    <property type="evidence" value="ECO:0007669"/>
    <property type="project" value="TreeGrafter"/>
</dbReference>
<dbReference type="GO" id="GO:0005524">
    <property type="term" value="F:ATP binding"/>
    <property type="evidence" value="ECO:0007669"/>
    <property type="project" value="InterPro"/>
</dbReference>
<organism evidence="3 4">
    <name type="scientific">Pseudaminobacter soli</name>
    <name type="common">ex Zhang et al. 2022</name>
    <dbReference type="NCBI Taxonomy" id="2831468"/>
    <lineage>
        <taxon>Bacteria</taxon>
        <taxon>Pseudomonadati</taxon>
        <taxon>Pseudomonadota</taxon>
        <taxon>Alphaproteobacteria</taxon>
        <taxon>Hyphomicrobiales</taxon>
        <taxon>Phyllobacteriaceae</taxon>
        <taxon>Pseudaminobacter</taxon>
    </lineage>
</organism>
<reference evidence="3" key="1">
    <citation type="submission" date="2021-04" db="EMBL/GenBank/DDBJ databases">
        <title>Pseudaminobacter soli sp. nov., isolated from paddy soil contaminated by heavy metals.</title>
        <authorList>
            <person name="Zhang K."/>
        </authorList>
    </citation>
    <scope>NUCLEOTIDE SEQUENCE</scope>
    <source>
        <strain evidence="3">19-2017</strain>
    </source>
</reference>
<dbReference type="InterPro" id="IPR027417">
    <property type="entry name" value="P-loop_NTPase"/>
</dbReference>
<accession>A0A942E737</accession>
<evidence type="ECO:0000256" key="1">
    <source>
        <dbReference type="ARBA" id="ARBA00022679"/>
    </source>
</evidence>
<dbReference type="GO" id="GO:0019379">
    <property type="term" value="P:sulfate assimilation, phosphoadenylyl sulfate reduction by phosphoadenylyl-sulfate reductase (thioredoxin)"/>
    <property type="evidence" value="ECO:0007669"/>
    <property type="project" value="TreeGrafter"/>
</dbReference>
<dbReference type="EMBL" id="JAGWCR010000015">
    <property type="protein sequence ID" value="MBS3651690.1"/>
    <property type="molecule type" value="Genomic_DNA"/>
</dbReference>
<dbReference type="InterPro" id="IPR059117">
    <property type="entry name" value="APS_kinase_dom"/>
</dbReference>
<dbReference type="AlphaFoldDB" id="A0A942E737"/>
<dbReference type="InterPro" id="IPR050512">
    <property type="entry name" value="Sulf_AdTrans/APS_kinase"/>
</dbReference>
<dbReference type="GO" id="GO:0010134">
    <property type="term" value="P:sulfate assimilation via adenylyl sulfate reduction"/>
    <property type="evidence" value="ECO:0007669"/>
    <property type="project" value="TreeGrafter"/>
</dbReference>
<dbReference type="GO" id="GO:0004020">
    <property type="term" value="F:adenylylsulfate kinase activity"/>
    <property type="evidence" value="ECO:0007669"/>
    <property type="project" value="UniProtKB-EC"/>
</dbReference>
<dbReference type="SUPFAM" id="SSF52540">
    <property type="entry name" value="P-loop containing nucleoside triphosphate hydrolases"/>
    <property type="match status" value="1"/>
</dbReference>
<evidence type="ECO:0000313" key="3">
    <source>
        <dbReference type="EMBL" id="MBS3651690.1"/>
    </source>
</evidence>
<comment type="caution">
    <text evidence="3">The sequence shown here is derived from an EMBL/GenBank/DDBJ whole genome shotgun (WGS) entry which is preliminary data.</text>
</comment>
<dbReference type="PANTHER" id="PTHR42700">
    <property type="entry name" value="SULFATE ADENYLYLTRANSFERASE"/>
    <property type="match status" value="1"/>
</dbReference>
<protein>
    <submittedName>
        <fullName evidence="3">Adenylyl-sulfate kinase</fullName>
        <ecNumber evidence="3">2.7.1.25</ecNumber>
    </submittedName>
</protein>
<dbReference type="Proteomes" id="UP000680348">
    <property type="component" value="Unassembled WGS sequence"/>
</dbReference>
<keyword evidence="1 3" id="KW-0808">Transferase</keyword>
<dbReference type="Gene3D" id="3.40.50.300">
    <property type="entry name" value="P-loop containing nucleotide triphosphate hydrolases"/>
    <property type="match status" value="1"/>
</dbReference>
<dbReference type="CDD" id="cd02027">
    <property type="entry name" value="APSK"/>
    <property type="match status" value="1"/>
</dbReference>
<evidence type="ECO:0000313" key="4">
    <source>
        <dbReference type="Proteomes" id="UP000680348"/>
    </source>
</evidence>
<dbReference type="Pfam" id="PF01583">
    <property type="entry name" value="APS_kinase"/>
    <property type="match status" value="1"/>
</dbReference>